<dbReference type="InterPro" id="IPR000014">
    <property type="entry name" value="PAS"/>
</dbReference>
<dbReference type="PROSITE" id="PS50113">
    <property type="entry name" value="PAC"/>
    <property type="match status" value="1"/>
</dbReference>
<feature type="transmembrane region" description="Helical" evidence="9">
    <location>
        <begin position="72"/>
        <end position="90"/>
    </location>
</feature>
<dbReference type="Pfam" id="PF08448">
    <property type="entry name" value="PAS_4"/>
    <property type="match status" value="1"/>
</dbReference>
<feature type="transmembrane region" description="Helical" evidence="9">
    <location>
        <begin position="6"/>
        <end position="28"/>
    </location>
</feature>
<dbReference type="GO" id="GO:0000155">
    <property type="term" value="F:phosphorelay sensor kinase activity"/>
    <property type="evidence" value="ECO:0007669"/>
    <property type="project" value="InterPro"/>
</dbReference>
<dbReference type="InterPro" id="IPR003594">
    <property type="entry name" value="HATPase_dom"/>
</dbReference>
<keyword evidence="3" id="KW-0597">Phosphoprotein</keyword>
<comment type="caution">
    <text evidence="12">The sequence shown here is derived from an EMBL/GenBank/DDBJ whole genome shotgun (WGS) entry which is preliminary data.</text>
</comment>
<keyword evidence="4" id="KW-0808">Transferase</keyword>
<gene>
    <name evidence="12" type="ORF">DFR58_10386</name>
</gene>
<dbReference type="GO" id="GO:0046983">
    <property type="term" value="F:protein dimerization activity"/>
    <property type="evidence" value="ECO:0007669"/>
    <property type="project" value="InterPro"/>
</dbReference>
<keyword evidence="9" id="KW-0812">Transmembrane</keyword>
<dbReference type="InterPro" id="IPR050482">
    <property type="entry name" value="Sensor_HK_TwoCompSys"/>
</dbReference>
<evidence type="ECO:0000256" key="1">
    <source>
        <dbReference type="ARBA" id="ARBA00000085"/>
    </source>
</evidence>
<dbReference type="SUPFAM" id="SSF55785">
    <property type="entry name" value="PYP-like sensor domain (PAS domain)"/>
    <property type="match status" value="1"/>
</dbReference>
<evidence type="ECO:0000256" key="3">
    <source>
        <dbReference type="ARBA" id="ARBA00022553"/>
    </source>
</evidence>
<dbReference type="AlphaFoldDB" id="A0A369BD65"/>
<dbReference type="EMBL" id="QPJT01000003">
    <property type="protein sequence ID" value="RCX19341.1"/>
    <property type="molecule type" value="Genomic_DNA"/>
</dbReference>
<evidence type="ECO:0000256" key="5">
    <source>
        <dbReference type="ARBA" id="ARBA00022741"/>
    </source>
</evidence>
<keyword evidence="9" id="KW-1133">Transmembrane helix</keyword>
<dbReference type="Pfam" id="PF07730">
    <property type="entry name" value="HisKA_3"/>
    <property type="match status" value="1"/>
</dbReference>
<dbReference type="PROSITE" id="PS50109">
    <property type="entry name" value="HIS_KIN"/>
    <property type="match status" value="1"/>
</dbReference>
<dbReference type="InterPro" id="IPR005467">
    <property type="entry name" value="His_kinase_dom"/>
</dbReference>
<feature type="transmembrane region" description="Helical" evidence="9">
    <location>
        <begin position="35"/>
        <end position="52"/>
    </location>
</feature>
<keyword evidence="8" id="KW-0902">Two-component regulatory system</keyword>
<dbReference type="Gene3D" id="1.20.5.1930">
    <property type="match status" value="1"/>
</dbReference>
<evidence type="ECO:0000256" key="7">
    <source>
        <dbReference type="ARBA" id="ARBA00022840"/>
    </source>
</evidence>
<dbReference type="Proteomes" id="UP000253034">
    <property type="component" value="Unassembled WGS sequence"/>
</dbReference>
<dbReference type="InterPro" id="IPR013656">
    <property type="entry name" value="PAS_4"/>
</dbReference>
<organism evidence="12 13">
    <name type="scientific">Anaerobacterium chartisolvens</name>
    <dbReference type="NCBI Taxonomy" id="1297424"/>
    <lineage>
        <taxon>Bacteria</taxon>
        <taxon>Bacillati</taxon>
        <taxon>Bacillota</taxon>
        <taxon>Clostridia</taxon>
        <taxon>Eubacteriales</taxon>
        <taxon>Oscillospiraceae</taxon>
        <taxon>Anaerobacterium</taxon>
    </lineage>
</organism>
<proteinExistence type="predicted"/>
<evidence type="ECO:0000256" key="8">
    <source>
        <dbReference type="ARBA" id="ARBA00023012"/>
    </source>
</evidence>
<feature type="domain" description="Histidine kinase" evidence="10">
    <location>
        <begin position="366"/>
        <end position="567"/>
    </location>
</feature>
<evidence type="ECO:0000256" key="2">
    <source>
        <dbReference type="ARBA" id="ARBA00012438"/>
    </source>
</evidence>
<dbReference type="PANTHER" id="PTHR24421:SF10">
    <property type="entry name" value="NITRATE_NITRITE SENSOR PROTEIN NARQ"/>
    <property type="match status" value="1"/>
</dbReference>
<feature type="transmembrane region" description="Helical" evidence="9">
    <location>
        <begin position="181"/>
        <end position="198"/>
    </location>
</feature>
<dbReference type="NCBIfam" id="TIGR00229">
    <property type="entry name" value="sensory_box"/>
    <property type="match status" value="1"/>
</dbReference>
<name>A0A369BD65_9FIRM</name>
<protein>
    <recommendedName>
        <fullName evidence="2">histidine kinase</fullName>
        <ecNumber evidence="2">2.7.13.3</ecNumber>
    </recommendedName>
</protein>
<keyword evidence="13" id="KW-1185">Reference proteome</keyword>
<feature type="domain" description="PAC" evidence="11">
    <location>
        <begin position="302"/>
        <end position="353"/>
    </location>
</feature>
<evidence type="ECO:0000256" key="6">
    <source>
        <dbReference type="ARBA" id="ARBA00022777"/>
    </source>
</evidence>
<dbReference type="InterPro" id="IPR031621">
    <property type="entry name" value="HisKA_7TM"/>
</dbReference>
<feature type="transmembrane region" description="Helical" evidence="9">
    <location>
        <begin position="102"/>
        <end position="125"/>
    </location>
</feature>
<dbReference type="SMART" id="SM00387">
    <property type="entry name" value="HATPase_c"/>
    <property type="match status" value="1"/>
</dbReference>
<dbReference type="InterPro" id="IPR000700">
    <property type="entry name" value="PAS-assoc_C"/>
</dbReference>
<dbReference type="Gene3D" id="3.30.565.10">
    <property type="entry name" value="Histidine kinase-like ATPase, C-terminal domain"/>
    <property type="match status" value="1"/>
</dbReference>
<dbReference type="InterPro" id="IPR035965">
    <property type="entry name" value="PAS-like_dom_sf"/>
</dbReference>
<dbReference type="Gene3D" id="3.30.450.20">
    <property type="entry name" value="PAS domain"/>
    <property type="match status" value="1"/>
</dbReference>
<keyword evidence="9" id="KW-0472">Membrane</keyword>
<evidence type="ECO:0000259" key="11">
    <source>
        <dbReference type="PROSITE" id="PS50113"/>
    </source>
</evidence>
<dbReference type="Pfam" id="PF16927">
    <property type="entry name" value="HisKA_7TM"/>
    <property type="match status" value="1"/>
</dbReference>
<dbReference type="InterPro" id="IPR036890">
    <property type="entry name" value="HATPase_C_sf"/>
</dbReference>
<evidence type="ECO:0000256" key="9">
    <source>
        <dbReference type="SAM" id="Phobius"/>
    </source>
</evidence>
<dbReference type="Pfam" id="PF02518">
    <property type="entry name" value="HATPase_c"/>
    <property type="match status" value="1"/>
</dbReference>
<dbReference type="PANTHER" id="PTHR24421">
    <property type="entry name" value="NITRATE/NITRITE SENSOR PROTEIN NARX-RELATED"/>
    <property type="match status" value="1"/>
</dbReference>
<evidence type="ECO:0000259" key="10">
    <source>
        <dbReference type="PROSITE" id="PS50109"/>
    </source>
</evidence>
<dbReference type="GO" id="GO:0016020">
    <property type="term" value="C:membrane"/>
    <property type="evidence" value="ECO:0007669"/>
    <property type="project" value="InterPro"/>
</dbReference>
<dbReference type="SUPFAM" id="SSF55874">
    <property type="entry name" value="ATPase domain of HSP90 chaperone/DNA topoisomerase II/histidine kinase"/>
    <property type="match status" value="1"/>
</dbReference>
<accession>A0A369BD65</accession>
<comment type="catalytic activity">
    <reaction evidence="1">
        <text>ATP + protein L-histidine = ADP + protein N-phospho-L-histidine.</text>
        <dbReference type="EC" id="2.7.13.3"/>
    </reaction>
</comment>
<evidence type="ECO:0000313" key="13">
    <source>
        <dbReference type="Proteomes" id="UP000253034"/>
    </source>
</evidence>
<evidence type="ECO:0000256" key="4">
    <source>
        <dbReference type="ARBA" id="ARBA00022679"/>
    </source>
</evidence>
<keyword evidence="6" id="KW-0418">Kinase</keyword>
<sequence>MQYQYVPYIWPLLASALASLSLGIFALLRRRNSKGAASFIISMFVVTIWSGGNALELSAADFFTKLFWANMQYFAYCYSPVILLALCMQFTGYDRWIQSKKILFFAVIPTINILLVWTDSLHGLIRYDMHMDFSGAFPVIAKKYGPIFFIHAAYSHFLNIFAVVLLIKAVFFRKSVYRKQVISLLIGVSLIVIPNILYISGLTPVKRFDITPMFFGPAGLILFQSIFRYKMFDLVPLARTTIFETIGAGVLVLDLQDRVLDSNPAFEKIVALSSSQISARRVEEVCCGIPELAKACIDRSISQTELSINNQKFSRVYDVQISPVSDRKGSLIGRLVMIYDITDKKLKQQEYSKQQWKLAVIEERERIARDMHDNIGQVLGFINLQAQGIRQELINAGIEAVSFKLDKLIEVTQVTHAEIREYIRNVRSLAYMEKDFITALEKHILNFKEQTGINVKLEMPDGFTGEALKPNIRINMLNIIKEALNNVRKHAEAENVRISCSLSQNQLCAAVEDDGKGFDIRQNHNAVKSKFGLDIMRERASEIGGQINIRTVEGKGSRISLCVPIEEGKKNANERDAGR</sequence>
<feature type="transmembrane region" description="Helical" evidence="9">
    <location>
        <begin position="145"/>
        <end position="169"/>
    </location>
</feature>
<reference evidence="12 13" key="1">
    <citation type="submission" date="2018-07" db="EMBL/GenBank/DDBJ databases">
        <title>Genomic Encyclopedia of Type Strains, Phase IV (KMG-IV): sequencing the most valuable type-strain genomes for metagenomic binning, comparative biology and taxonomic classification.</title>
        <authorList>
            <person name="Goeker M."/>
        </authorList>
    </citation>
    <scope>NUCLEOTIDE SEQUENCE [LARGE SCALE GENOMIC DNA]</scope>
    <source>
        <strain evidence="12 13">DSM 27016</strain>
    </source>
</reference>
<keyword evidence="5" id="KW-0547">Nucleotide-binding</keyword>
<evidence type="ECO:0000313" key="12">
    <source>
        <dbReference type="EMBL" id="RCX19341.1"/>
    </source>
</evidence>
<dbReference type="CDD" id="cd16917">
    <property type="entry name" value="HATPase_UhpB-NarQ-NarX-like"/>
    <property type="match status" value="1"/>
</dbReference>
<dbReference type="GO" id="GO:0005524">
    <property type="term" value="F:ATP binding"/>
    <property type="evidence" value="ECO:0007669"/>
    <property type="project" value="UniProtKB-KW"/>
</dbReference>
<dbReference type="EC" id="2.7.13.3" evidence="2"/>
<dbReference type="InterPro" id="IPR011712">
    <property type="entry name" value="Sig_transdc_His_kin_sub3_dim/P"/>
</dbReference>
<keyword evidence="7" id="KW-0067">ATP-binding</keyword>